<dbReference type="CDD" id="cd00063">
    <property type="entry name" value="FN3"/>
    <property type="match status" value="1"/>
</dbReference>
<dbReference type="PANTHER" id="PTHR14131:SF5">
    <property type="entry name" value="ANOSMIN-1"/>
    <property type="match status" value="1"/>
</dbReference>
<dbReference type="GO" id="GO:0009986">
    <property type="term" value="C:cell surface"/>
    <property type="evidence" value="ECO:0007669"/>
    <property type="project" value="TreeGrafter"/>
</dbReference>
<sequence length="1020" mass="113004">PWPRALSNASACTGNRRQFPCSICPFSGLGSLAVIGEPWLMSPKRKFVLPLTAPQASVIPTFSLVFCIAGFYCAPSGDVERPVGSSNQSLERYAREMSPSQDFGLHGFSQITPKSRELAKAVCKTHCLKDCVQTLRSKAMKEAALRVTLNHIREMPVRIQGECRRLSSGFLHYDQCESACDIGLTYNECARQCQSGEIPEGWACLTGCRNLDRALKHRPGDCPNVFPDGSLAFQDPNETSTPEAGHWLPVVSDDGPAGISMCTIDQTCPEELKCCNEHCVRPEFGKSVPDLVAVPQIVEEGKPRAFELSWNAGMSERDALMEPVIYLLQVRTYFGPEFDPMQASEWKTLTTTTIPGARLSDPDIGWWYQYRIAAVSPQGSRGFGDSSPPVRMTTQLPQPASPPLQLTDDIWRLHADGSVQVRLQWQPPMTASIPITEYHVSWATEENDLTPHGIYTKDSKPFRHIVPGSQTFYVLEDLKLNLTYRIQMWAVCAWGPENLVSKPVTHFIRTPNVPKRDIFLTGENKLFSASRGRNMVQVGAGLNRNDLLSSQADDETIHEATETFNCECEGSRRSNNQQSRLFITSGFRSIRVDHHSAPDDTGGFSIRFANDPGVFDGQFLKTFLTINEFLEPSGRNQIRADEHISPRLLQLKWKPLACIETSAQVSKTFIPLKVSRANIAGKSSAGSYFTAEQSRFVVMEPVSTSALAPTRLIRSGRVEISPLQLNCHYSVFVVPDTEAAAQNLNKVVNDGGAGVPNSRSTRPPISAIQIGCLCTPACFDDQSLPWASHFSCINEDSQHIPPPTELEHRLVSDKKITYNISWRPSVLRPIQTTRMPRSHPGNSEDQTETPFYRVSWGPSLDSHLNLRTIQRMADRQPRLNPTIAETKVLRSGKTSLLLDSLMPGTVYIVTVQTLLFRGSRQEAFRSPQIPSGTSAASHGQDHIRAMPGRQLRHNSNSPASLQVSEEAFVYIQTPSLSEGRLGSLCNAAASLPLPIWNLSFLFPLITSLVQVLLTSESCVQ</sequence>
<protein>
    <recommendedName>
        <fullName evidence="1">Fibronectin type-III domain-containing protein</fullName>
    </recommendedName>
</protein>
<dbReference type="InterPro" id="IPR013783">
    <property type="entry name" value="Ig-like_fold"/>
</dbReference>
<dbReference type="InterPro" id="IPR003961">
    <property type="entry name" value="FN3_dom"/>
</dbReference>
<feature type="non-terminal residue" evidence="2">
    <location>
        <position position="1"/>
    </location>
</feature>
<dbReference type="Gene3D" id="2.60.40.10">
    <property type="entry name" value="Immunoglobulins"/>
    <property type="match status" value="1"/>
</dbReference>
<gene>
    <name evidence="2" type="ORF">TR123723</name>
</gene>
<accession>A0A0X3PX21</accession>
<dbReference type="Pfam" id="PF00041">
    <property type="entry name" value="fn3"/>
    <property type="match status" value="1"/>
</dbReference>
<dbReference type="GO" id="GO:0030182">
    <property type="term" value="P:neuron differentiation"/>
    <property type="evidence" value="ECO:0007669"/>
    <property type="project" value="TreeGrafter"/>
</dbReference>
<feature type="domain" description="Fibronectin type-III" evidence="1">
    <location>
        <begin position="402"/>
        <end position="513"/>
    </location>
</feature>
<dbReference type="EMBL" id="GEEE01011469">
    <property type="protein sequence ID" value="JAP51756.1"/>
    <property type="molecule type" value="Transcribed_RNA"/>
</dbReference>
<organism evidence="2">
    <name type="scientific">Schistocephalus solidus</name>
    <name type="common">Tapeworm</name>
    <dbReference type="NCBI Taxonomy" id="70667"/>
    <lineage>
        <taxon>Eukaryota</taxon>
        <taxon>Metazoa</taxon>
        <taxon>Spiralia</taxon>
        <taxon>Lophotrochozoa</taxon>
        <taxon>Platyhelminthes</taxon>
        <taxon>Cestoda</taxon>
        <taxon>Eucestoda</taxon>
        <taxon>Diphyllobothriidea</taxon>
        <taxon>Diphyllobothriidae</taxon>
        <taxon>Schistocephalus</taxon>
    </lineage>
</organism>
<dbReference type="SUPFAM" id="SSF49265">
    <property type="entry name" value="Fibronectin type III"/>
    <property type="match status" value="1"/>
</dbReference>
<dbReference type="InterPro" id="IPR036116">
    <property type="entry name" value="FN3_sf"/>
</dbReference>
<dbReference type="InterPro" id="IPR042447">
    <property type="entry name" value="Anosmin-1"/>
</dbReference>
<dbReference type="PANTHER" id="PTHR14131">
    <property type="entry name" value="ANOSMIN"/>
    <property type="match status" value="1"/>
</dbReference>
<reference evidence="2" key="1">
    <citation type="submission" date="2016-01" db="EMBL/GenBank/DDBJ databases">
        <title>Reference transcriptome for the parasite Schistocephalus solidus: insights into the molecular evolution of parasitism.</title>
        <authorList>
            <person name="Hebert F.O."/>
            <person name="Grambauer S."/>
            <person name="Barber I."/>
            <person name="Landry C.R."/>
            <person name="Aubin-Horth N."/>
        </authorList>
    </citation>
    <scope>NUCLEOTIDE SEQUENCE</scope>
</reference>
<dbReference type="SMART" id="SM00060">
    <property type="entry name" value="FN3"/>
    <property type="match status" value="3"/>
</dbReference>
<dbReference type="PROSITE" id="PS50853">
    <property type="entry name" value="FN3"/>
    <property type="match status" value="2"/>
</dbReference>
<name>A0A0X3PX21_SCHSO</name>
<feature type="domain" description="Fibronectin type-III" evidence="1">
    <location>
        <begin position="291"/>
        <end position="397"/>
    </location>
</feature>
<evidence type="ECO:0000259" key="1">
    <source>
        <dbReference type="PROSITE" id="PS50853"/>
    </source>
</evidence>
<proteinExistence type="predicted"/>
<evidence type="ECO:0000313" key="2">
    <source>
        <dbReference type="EMBL" id="JAP51756.1"/>
    </source>
</evidence>
<dbReference type="AlphaFoldDB" id="A0A0X3PX21"/>